<dbReference type="Gene3D" id="1.20.120.450">
    <property type="entry name" value="dinb family like domain"/>
    <property type="match status" value="1"/>
</dbReference>
<evidence type="ECO:0000313" key="2">
    <source>
        <dbReference type="EMBL" id="SFL18420.1"/>
    </source>
</evidence>
<dbReference type="InterPro" id="IPR017517">
    <property type="entry name" value="Maleyloyr_isom"/>
</dbReference>
<dbReference type="STRING" id="504800.SAMN04488085_107221"/>
<dbReference type="Pfam" id="PF11716">
    <property type="entry name" value="MDMPI_N"/>
    <property type="match status" value="1"/>
</dbReference>
<evidence type="ECO:0000259" key="1">
    <source>
        <dbReference type="Pfam" id="PF11716"/>
    </source>
</evidence>
<dbReference type="AlphaFoldDB" id="A0A1I4FM81"/>
<dbReference type="InParanoid" id="A0A1I4FM81"/>
<keyword evidence="3" id="KW-1185">Reference proteome</keyword>
<feature type="domain" description="Mycothiol-dependent maleylpyruvate isomerase metal-binding" evidence="1">
    <location>
        <begin position="9"/>
        <end position="124"/>
    </location>
</feature>
<dbReference type="RefSeq" id="WP_091325331.1">
    <property type="nucleotide sequence ID" value="NZ_FOSW01000007.1"/>
</dbReference>
<sequence>MNRTATQYAAADRRLTDILDGVPAAGWTSPSPCEGWSARDVVGHLIETQRAFLTGRGLDLGAAPDVALDPAAAWREHATAVLGLISDDGVVAAGYDGVFGPTSIGDTLDRFYVFDMVVHRWDVARATGGDTGLSPDELDRIEAGADGFGDALYMEGVCRPGIEARAGADRAARLLARLGRRA</sequence>
<dbReference type="Proteomes" id="UP000199152">
    <property type="component" value="Unassembled WGS sequence"/>
</dbReference>
<accession>A0A1I4FM81</accession>
<gene>
    <name evidence="2" type="ORF">SAMN04488085_107221</name>
</gene>
<organism evidence="2 3">
    <name type="scientific">Geodermatophilus ruber</name>
    <dbReference type="NCBI Taxonomy" id="504800"/>
    <lineage>
        <taxon>Bacteria</taxon>
        <taxon>Bacillati</taxon>
        <taxon>Actinomycetota</taxon>
        <taxon>Actinomycetes</taxon>
        <taxon>Geodermatophilales</taxon>
        <taxon>Geodermatophilaceae</taxon>
        <taxon>Geodermatophilus</taxon>
    </lineage>
</organism>
<dbReference type="InterPro" id="IPR017520">
    <property type="entry name" value="CHP03086"/>
</dbReference>
<protein>
    <submittedName>
        <fullName evidence="2">TIGR03086 family protein</fullName>
    </submittedName>
</protein>
<dbReference type="GO" id="GO:0046872">
    <property type="term" value="F:metal ion binding"/>
    <property type="evidence" value="ECO:0007669"/>
    <property type="project" value="InterPro"/>
</dbReference>
<dbReference type="InterPro" id="IPR034660">
    <property type="entry name" value="DinB/YfiT-like"/>
</dbReference>
<dbReference type="NCBIfam" id="TIGR03083">
    <property type="entry name" value="maleylpyruvate isomerase family mycothiol-dependent enzyme"/>
    <property type="match status" value="1"/>
</dbReference>
<proteinExistence type="predicted"/>
<dbReference type="InterPro" id="IPR024344">
    <property type="entry name" value="MDMPI_metal-binding"/>
</dbReference>
<dbReference type="NCBIfam" id="TIGR03086">
    <property type="entry name" value="TIGR03086 family metal-binding protein"/>
    <property type="match status" value="1"/>
</dbReference>
<dbReference type="OrthoDB" id="5185819at2"/>
<evidence type="ECO:0000313" key="3">
    <source>
        <dbReference type="Proteomes" id="UP000199152"/>
    </source>
</evidence>
<name>A0A1I4FM81_9ACTN</name>
<reference evidence="3" key="1">
    <citation type="submission" date="2016-10" db="EMBL/GenBank/DDBJ databases">
        <authorList>
            <person name="Varghese N."/>
            <person name="Submissions S."/>
        </authorList>
    </citation>
    <scope>NUCLEOTIDE SEQUENCE [LARGE SCALE GENOMIC DNA]</scope>
    <source>
        <strain evidence="3">DSM 45317</strain>
    </source>
</reference>
<dbReference type="SUPFAM" id="SSF109854">
    <property type="entry name" value="DinB/YfiT-like putative metalloenzymes"/>
    <property type="match status" value="1"/>
</dbReference>
<dbReference type="EMBL" id="FOSW01000007">
    <property type="protein sequence ID" value="SFL18420.1"/>
    <property type="molecule type" value="Genomic_DNA"/>
</dbReference>